<dbReference type="CDD" id="cd01745">
    <property type="entry name" value="GATase1_2"/>
    <property type="match status" value="1"/>
</dbReference>
<comment type="caution">
    <text evidence="1">The sequence shown here is derived from an EMBL/GenBank/DDBJ whole genome shotgun (WGS) entry which is preliminary data.</text>
</comment>
<organism evidence="1 2">
    <name type="scientific">Lacticaseibacillus zeae DSM 20178 = KCTC 3804</name>
    <dbReference type="NCBI Taxonomy" id="1423816"/>
    <lineage>
        <taxon>Bacteria</taxon>
        <taxon>Bacillati</taxon>
        <taxon>Bacillota</taxon>
        <taxon>Bacilli</taxon>
        <taxon>Lactobacillales</taxon>
        <taxon>Lactobacillaceae</taxon>
        <taxon>Lacticaseibacillus</taxon>
    </lineage>
</organism>
<dbReference type="Proteomes" id="UP000051984">
    <property type="component" value="Unassembled WGS sequence"/>
</dbReference>
<dbReference type="GO" id="GO:0033969">
    <property type="term" value="F:gamma-glutamyl-gamma-aminobutyrate hydrolase activity"/>
    <property type="evidence" value="ECO:0007669"/>
    <property type="project" value="TreeGrafter"/>
</dbReference>
<proteinExistence type="predicted"/>
<dbReference type="PANTHER" id="PTHR43235">
    <property type="entry name" value="GLUTAMINE AMIDOTRANSFERASE PB2B2.05-RELATED"/>
    <property type="match status" value="1"/>
</dbReference>
<sequence>MNNMKKPLIGISAGVLVDQGGMFPGYKRDYVNEDYITAVSENDGIPVILPLLDDPADIDRQVAALDGLILSGGHDVDPSSYNHDPLDKLGDTSLRRDAFDLNLIRSAKQRQLPILGICRGTQILNVYHGGTLYQDLSYRDAPTIRHWQATNSAQVTHAVRIDQHSRLFTILKQATVRVNSFHHQIMATIGEGFHVVATASDNVPEAIEADGDHIMMGVQWHPEMLTHSQPLMNALFSHFIQQTQATAASSSSL</sequence>
<dbReference type="InterPro" id="IPR029062">
    <property type="entry name" value="Class_I_gatase-like"/>
</dbReference>
<dbReference type="PROSITE" id="PS51273">
    <property type="entry name" value="GATASE_TYPE_1"/>
    <property type="match status" value="1"/>
</dbReference>
<dbReference type="FunFam" id="3.40.50.880:FF:000030">
    <property type="entry name" value="Gamma-glutamyl-gamma-aminobutyrate hydrolase PuuD"/>
    <property type="match status" value="1"/>
</dbReference>
<dbReference type="InterPro" id="IPR044668">
    <property type="entry name" value="PuuD-like"/>
</dbReference>
<dbReference type="Pfam" id="PF07722">
    <property type="entry name" value="Peptidase_C26"/>
    <property type="match status" value="1"/>
</dbReference>
<dbReference type="GO" id="GO:0005829">
    <property type="term" value="C:cytosol"/>
    <property type="evidence" value="ECO:0007669"/>
    <property type="project" value="TreeGrafter"/>
</dbReference>
<dbReference type="InterPro" id="IPR011697">
    <property type="entry name" value="Peptidase_C26"/>
</dbReference>
<dbReference type="Gene3D" id="3.40.50.880">
    <property type="match status" value="1"/>
</dbReference>
<dbReference type="PATRIC" id="fig|1423816.3.peg.1571"/>
<dbReference type="SUPFAM" id="SSF52317">
    <property type="entry name" value="Class I glutamine amidotransferase-like"/>
    <property type="match status" value="1"/>
</dbReference>
<accession>A0A0R1EV70</accession>
<name>A0A0R1EV70_LACZE</name>
<evidence type="ECO:0000313" key="2">
    <source>
        <dbReference type="Proteomes" id="UP000051984"/>
    </source>
</evidence>
<protein>
    <submittedName>
        <fullName evidence="1">Uncharacterized protein</fullName>
    </submittedName>
</protein>
<dbReference type="PANTHER" id="PTHR43235:SF1">
    <property type="entry name" value="GLUTAMINE AMIDOTRANSFERASE PB2B2.05-RELATED"/>
    <property type="match status" value="1"/>
</dbReference>
<reference evidence="1 2" key="1">
    <citation type="journal article" date="2015" name="Genome Announc.">
        <title>Expanding the biotechnology potential of lactobacilli through comparative genomics of 213 strains and associated genera.</title>
        <authorList>
            <person name="Sun Z."/>
            <person name="Harris H.M."/>
            <person name="McCann A."/>
            <person name="Guo C."/>
            <person name="Argimon S."/>
            <person name="Zhang W."/>
            <person name="Yang X."/>
            <person name="Jeffery I.B."/>
            <person name="Cooney J.C."/>
            <person name="Kagawa T.F."/>
            <person name="Liu W."/>
            <person name="Song Y."/>
            <person name="Salvetti E."/>
            <person name="Wrobel A."/>
            <person name="Rasinkangas P."/>
            <person name="Parkhill J."/>
            <person name="Rea M.C."/>
            <person name="O'Sullivan O."/>
            <person name="Ritari J."/>
            <person name="Douillard F.P."/>
            <person name="Paul Ross R."/>
            <person name="Yang R."/>
            <person name="Briner A.E."/>
            <person name="Felis G.E."/>
            <person name="de Vos W.M."/>
            <person name="Barrangou R."/>
            <person name="Klaenhammer T.R."/>
            <person name="Caufield P.W."/>
            <person name="Cui Y."/>
            <person name="Zhang H."/>
            <person name="O'Toole P.W."/>
        </authorList>
    </citation>
    <scope>NUCLEOTIDE SEQUENCE [LARGE SCALE GENOMIC DNA]</scope>
    <source>
        <strain evidence="1 2">DSM 20178</strain>
    </source>
</reference>
<evidence type="ECO:0000313" key="1">
    <source>
        <dbReference type="EMBL" id="KRK13302.1"/>
    </source>
</evidence>
<gene>
    <name evidence="1" type="ORF">FD51_GL001508</name>
</gene>
<dbReference type="EMBL" id="AZCT01000002">
    <property type="protein sequence ID" value="KRK13302.1"/>
    <property type="molecule type" value="Genomic_DNA"/>
</dbReference>
<dbReference type="eggNOG" id="COG2071">
    <property type="taxonomic scope" value="Bacteria"/>
</dbReference>
<dbReference type="GO" id="GO:0006598">
    <property type="term" value="P:polyamine catabolic process"/>
    <property type="evidence" value="ECO:0007669"/>
    <property type="project" value="TreeGrafter"/>
</dbReference>
<dbReference type="AlphaFoldDB" id="A0A0R1EV70"/>